<gene>
    <name evidence="1" type="ORF">kuste4456</name>
</gene>
<protein>
    <submittedName>
        <fullName evidence="1">Uncharacterized protein</fullName>
    </submittedName>
</protein>
<name>Q1Q5C7_KUEST</name>
<sequence length="78" mass="9276">MTKKQFGKRFHELTMHLQHYIENKAEWFIESGAIDLKSYKNDHRLPMIILKAILIDASDNFKSLRLADEKEVKNLLNF</sequence>
<organism evidence="1">
    <name type="scientific">Kuenenia stuttgartiensis</name>
    <dbReference type="NCBI Taxonomy" id="174633"/>
    <lineage>
        <taxon>Bacteria</taxon>
        <taxon>Pseudomonadati</taxon>
        <taxon>Planctomycetota</taxon>
        <taxon>Candidatus Brocadiia</taxon>
        <taxon>Candidatus Brocadiales</taxon>
        <taxon>Candidatus Brocadiaceae</taxon>
        <taxon>Candidatus Kuenenia</taxon>
    </lineage>
</organism>
<dbReference type="EMBL" id="CT573071">
    <property type="protein sequence ID" value="CAJ75218.1"/>
    <property type="molecule type" value="Genomic_DNA"/>
</dbReference>
<reference evidence="1" key="1">
    <citation type="journal article" date="2006" name="Nature">
        <title>Deciphering the evolution and metabolism of an anammox bacterium from a community genome.</title>
        <authorList>
            <person name="Strous M."/>
            <person name="Pelletier E."/>
            <person name="Mangenot S."/>
            <person name="Rattei T."/>
            <person name="Lehner A."/>
            <person name="Taylor M.W."/>
            <person name="Horn M."/>
            <person name="Daims H."/>
            <person name="Bartol-Mavel D."/>
            <person name="Wincker P."/>
            <person name="Barbe V."/>
            <person name="Fonknechten N."/>
            <person name="Vallenet D."/>
            <person name="Segurens B."/>
            <person name="Schenowitz-Truong C."/>
            <person name="Medigue C."/>
            <person name="Collingro A."/>
            <person name="Snel B."/>
            <person name="Dutilh B.E."/>
            <person name="OpDenCamp H.J.M."/>
            <person name="vanDerDrift C."/>
            <person name="Cirpus I."/>
            <person name="vanDePas-Schoonen K.T."/>
            <person name="Harhangi H.R."/>
            <person name="vanNiftrik L."/>
            <person name="Schmid M."/>
            <person name="Keltjens J."/>
            <person name="vanDeVossenberg J."/>
            <person name="Kartal B."/>
            <person name="Meier H."/>
            <person name="Frishman D."/>
            <person name="Huynen M.A."/>
            <person name="Mewes H."/>
            <person name="Weissenbach J."/>
            <person name="Jetten M.S.M."/>
            <person name="Wagner M."/>
            <person name="LePaslier D."/>
        </authorList>
    </citation>
    <scope>NUCLEOTIDE SEQUENCE</scope>
</reference>
<accession>Q1Q5C7</accession>
<proteinExistence type="predicted"/>
<dbReference type="RefSeq" id="WP_169704386.1">
    <property type="nucleotide sequence ID" value="NZ_OCTL01000150.1"/>
</dbReference>
<dbReference type="AlphaFoldDB" id="Q1Q5C7"/>
<reference evidence="1" key="2">
    <citation type="submission" date="2006-01" db="EMBL/GenBank/DDBJ databases">
        <authorList>
            <person name="Genoscope"/>
        </authorList>
    </citation>
    <scope>NUCLEOTIDE SEQUENCE</scope>
</reference>
<evidence type="ECO:0000313" key="1">
    <source>
        <dbReference type="EMBL" id="CAJ75218.1"/>
    </source>
</evidence>